<comment type="caution">
    <text evidence="2">The sequence shown here is derived from an EMBL/GenBank/DDBJ whole genome shotgun (WGS) entry which is preliminary data.</text>
</comment>
<evidence type="ECO:0000313" key="2">
    <source>
        <dbReference type="EMBL" id="MFD0766746.1"/>
    </source>
</evidence>
<dbReference type="EMBL" id="JBHTIA010000012">
    <property type="protein sequence ID" value="MFD0766746.1"/>
    <property type="molecule type" value="Genomic_DNA"/>
</dbReference>
<evidence type="ECO:0000256" key="1">
    <source>
        <dbReference type="SAM" id="SignalP"/>
    </source>
</evidence>
<sequence>MKKLILPLLVVLFMGCSFPKAVMVNMPEDQFKKEHASAAVVELSESRTVYKQYNQGPGGMYKFYYFKNGRLALMDEGFYPIGATAPVPTPEH</sequence>
<accession>A0ABW2ZKR7</accession>
<reference evidence="3" key="1">
    <citation type="journal article" date="2019" name="Int. J. Syst. Evol. Microbiol.">
        <title>The Global Catalogue of Microorganisms (GCM) 10K type strain sequencing project: providing services to taxonomists for standard genome sequencing and annotation.</title>
        <authorList>
            <consortium name="The Broad Institute Genomics Platform"/>
            <consortium name="The Broad Institute Genome Sequencing Center for Infectious Disease"/>
            <person name="Wu L."/>
            <person name="Ma J."/>
        </authorList>
    </citation>
    <scope>NUCLEOTIDE SEQUENCE [LARGE SCALE GENOMIC DNA]</scope>
    <source>
        <strain evidence="3">CCUG 60742</strain>
    </source>
</reference>
<keyword evidence="1" id="KW-0732">Signal</keyword>
<protein>
    <recommendedName>
        <fullName evidence="4">Lipoprotein</fullName>
    </recommendedName>
</protein>
<dbReference type="PROSITE" id="PS51257">
    <property type="entry name" value="PROKAR_LIPOPROTEIN"/>
    <property type="match status" value="1"/>
</dbReference>
<organism evidence="2 3">
    <name type="scientific">Mucilaginibacter lutimaris</name>
    <dbReference type="NCBI Taxonomy" id="931629"/>
    <lineage>
        <taxon>Bacteria</taxon>
        <taxon>Pseudomonadati</taxon>
        <taxon>Bacteroidota</taxon>
        <taxon>Sphingobacteriia</taxon>
        <taxon>Sphingobacteriales</taxon>
        <taxon>Sphingobacteriaceae</taxon>
        <taxon>Mucilaginibacter</taxon>
    </lineage>
</organism>
<feature type="signal peptide" evidence="1">
    <location>
        <begin position="1"/>
        <end position="21"/>
    </location>
</feature>
<name>A0ABW2ZKR7_9SPHI</name>
<evidence type="ECO:0000313" key="3">
    <source>
        <dbReference type="Proteomes" id="UP001597073"/>
    </source>
</evidence>
<keyword evidence="3" id="KW-1185">Reference proteome</keyword>
<dbReference type="RefSeq" id="WP_377144933.1">
    <property type="nucleotide sequence ID" value="NZ_JBHTIA010000012.1"/>
</dbReference>
<feature type="chain" id="PRO_5046007696" description="Lipoprotein" evidence="1">
    <location>
        <begin position="22"/>
        <end position="92"/>
    </location>
</feature>
<gene>
    <name evidence="2" type="ORF">ACFQZI_17935</name>
</gene>
<evidence type="ECO:0008006" key="4">
    <source>
        <dbReference type="Google" id="ProtNLM"/>
    </source>
</evidence>
<dbReference type="Proteomes" id="UP001597073">
    <property type="component" value="Unassembled WGS sequence"/>
</dbReference>
<proteinExistence type="predicted"/>